<protein>
    <submittedName>
        <fullName evidence="1">Uncharacterized protein</fullName>
    </submittedName>
</protein>
<dbReference type="Proteomes" id="UP000657918">
    <property type="component" value="Unassembled WGS sequence"/>
</dbReference>
<proteinExistence type="predicted"/>
<organism evidence="1 2">
    <name type="scientific">Salix dunnii</name>
    <dbReference type="NCBI Taxonomy" id="1413687"/>
    <lineage>
        <taxon>Eukaryota</taxon>
        <taxon>Viridiplantae</taxon>
        <taxon>Streptophyta</taxon>
        <taxon>Embryophyta</taxon>
        <taxon>Tracheophyta</taxon>
        <taxon>Spermatophyta</taxon>
        <taxon>Magnoliopsida</taxon>
        <taxon>eudicotyledons</taxon>
        <taxon>Gunneridae</taxon>
        <taxon>Pentapetalae</taxon>
        <taxon>rosids</taxon>
        <taxon>fabids</taxon>
        <taxon>Malpighiales</taxon>
        <taxon>Salicaceae</taxon>
        <taxon>Saliceae</taxon>
        <taxon>Salix</taxon>
    </lineage>
</organism>
<dbReference type="EMBL" id="JADGMS010000001">
    <property type="protein sequence ID" value="KAF9688764.1"/>
    <property type="molecule type" value="Genomic_DNA"/>
</dbReference>
<evidence type="ECO:0000313" key="1">
    <source>
        <dbReference type="EMBL" id="KAF9688764.1"/>
    </source>
</evidence>
<accession>A0A835N9J8</accession>
<comment type="caution">
    <text evidence="1">The sequence shown here is derived from an EMBL/GenBank/DDBJ whole genome shotgun (WGS) entry which is preliminary data.</text>
</comment>
<name>A0A835N9J8_9ROSI</name>
<sequence length="110" mass="12535">MDSGDHVSLDIDKFAESVEGRLKILRSFSDQCFHVQSSQTVTKVSLKDFIAAIAEAIAERETRLLAWDSWVPRQLKRVRHKPTIMVVWLELKVSLAAFAVLAADRFLENH</sequence>
<reference evidence="1 2" key="1">
    <citation type="submission" date="2020-10" db="EMBL/GenBank/DDBJ databases">
        <title>Plant Genome Project.</title>
        <authorList>
            <person name="Zhang R.-G."/>
        </authorList>
    </citation>
    <scope>NUCLEOTIDE SEQUENCE [LARGE SCALE GENOMIC DNA]</scope>
    <source>
        <strain evidence="1">FAFU-HL-1</strain>
        <tissue evidence="1">Leaf</tissue>
    </source>
</reference>
<evidence type="ECO:0000313" key="2">
    <source>
        <dbReference type="Proteomes" id="UP000657918"/>
    </source>
</evidence>
<gene>
    <name evidence="1" type="ORF">SADUNF_Sadunf01G0022000</name>
</gene>
<dbReference type="AlphaFoldDB" id="A0A835N9J8"/>
<keyword evidence="2" id="KW-1185">Reference proteome</keyword>